<evidence type="ECO:0000256" key="4">
    <source>
        <dbReference type="ARBA" id="ARBA00022825"/>
    </source>
</evidence>
<evidence type="ECO:0000256" key="1">
    <source>
        <dbReference type="ARBA" id="ARBA00011073"/>
    </source>
</evidence>
<dbReference type="InterPro" id="IPR050131">
    <property type="entry name" value="Peptidase_S8_subtilisin-like"/>
</dbReference>
<reference evidence="8" key="1">
    <citation type="journal article" date="2014" name="Genome Biol. Evol.">
        <title>Pangenome evidence for extensive interdomain horizontal transfer affecting lineage core and shell genes in uncultured planktonic thaumarchaeota and euryarchaeota.</title>
        <authorList>
            <person name="Deschamps P."/>
            <person name="Zivanovic Y."/>
            <person name="Moreira D."/>
            <person name="Rodriguez-Valera F."/>
            <person name="Lopez-Garcia P."/>
        </authorList>
    </citation>
    <scope>NUCLEOTIDE SEQUENCE</scope>
</reference>
<organism evidence="8">
    <name type="scientific">uncultured marine group II/III euryarchaeote KM3_12_E03</name>
    <dbReference type="NCBI Taxonomy" id="1457859"/>
    <lineage>
        <taxon>Archaea</taxon>
        <taxon>Methanobacteriati</taxon>
        <taxon>Methanobacteriota</taxon>
        <taxon>environmental samples</taxon>
    </lineage>
</organism>
<keyword evidence="6" id="KW-0472">Membrane</keyword>
<evidence type="ECO:0000313" key="8">
    <source>
        <dbReference type="EMBL" id="AIF00180.1"/>
    </source>
</evidence>
<evidence type="ECO:0000256" key="5">
    <source>
        <dbReference type="PROSITE-ProRule" id="PRU01240"/>
    </source>
</evidence>
<protein>
    <recommendedName>
        <fullName evidence="7">Peptidase S8/S53 domain-containing protein</fullName>
    </recommendedName>
</protein>
<dbReference type="InterPro" id="IPR036852">
    <property type="entry name" value="Peptidase_S8/S53_dom_sf"/>
</dbReference>
<keyword evidence="2 5" id="KW-0645">Protease</keyword>
<evidence type="ECO:0000256" key="6">
    <source>
        <dbReference type="SAM" id="Phobius"/>
    </source>
</evidence>
<dbReference type="InterPro" id="IPR015500">
    <property type="entry name" value="Peptidase_S8_subtilisin-rel"/>
</dbReference>
<name>A0A075G9X7_9EURY</name>
<feature type="transmembrane region" description="Helical" evidence="6">
    <location>
        <begin position="63"/>
        <end position="86"/>
    </location>
</feature>
<feature type="active site" description="Charge relay system" evidence="5">
    <location>
        <position position="339"/>
    </location>
</feature>
<dbReference type="Gene3D" id="3.40.50.200">
    <property type="entry name" value="Peptidase S8/S53 domain"/>
    <property type="match status" value="1"/>
</dbReference>
<proteinExistence type="inferred from homology"/>
<dbReference type="EMBL" id="KF900583">
    <property type="protein sequence ID" value="AIF00180.1"/>
    <property type="molecule type" value="Genomic_DNA"/>
</dbReference>
<dbReference type="PANTHER" id="PTHR43806:SF11">
    <property type="entry name" value="CEREVISIN-RELATED"/>
    <property type="match status" value="1"/>
</dbReference>
<keyword evidence="3 5" id="KW-0378">Hydrolase</keyword>
<evidence type="ECO:0000256" key="2">
    <source>
        <dbReference type="ARBA" id="ARBA00022670"/>
    </source>
</evidence>
<dbReference type="PROSITE" id="PS00136">
    <property type="entry name" value="SUBTILASE_ASP"/>
    <property type="match status" value="1"/>
</dbReference>
<accession>A0A075G9X7</accession>
<evidence type="ECO:0000259" key="7">
    <source>
        <dbReference type="Pfam" id="PF00082"/>
    </source>
</evidence>
<keyword evidence="4 5" id="KW-0720">Serine protease</keyword>
<dbReference type="GO" id="GO:0004252">
    <property type="term" value="F:serine-type endopeptidase activity"/>
    <property type="evidence" value="ECO:0007669"/>
    <property type="project" value="UniProtKB-UniRule"/>
</dbReference>
<comment type="similarity">
    <text evidence="1 5">Belongs to the peptidase S8 family.</text>
</comment>
<dbReference type="PROSITE" id="PS51892">
    <property type="entry name" value="SUBTILASE"/>
    <property type="match status" value="1"/>
</dbReference>
<feature type="domain" description="Peptidase S8/S53" evidence="7">
    <location>
        <begin position="112"/>
        <end position="402"/>
    </location>
</feature>
<dbReference type="Pfam" id="PF00082">
    <property type="entry name" value="Peptidase_S8"/>
    <property type="match status" value="1"/>
</dbReference>
<dbReference type="InterPro" id="IPR023827">
    <property type="entry name" value="Peptidase_S8_Asp-AS"/>
</dbReference>
<dbReference type="PANTHER" id="PTHR43806">
    <property type="entry name" value="PEPTIDASE S8"/>
    <property type="match status" value="1"/>
</dbReference>
<dbReference type="SUPFAM" id="SSF52743">
    <property type="entry name" value="Subtilisin-like"/>
    <property type="match status" value="1"/>
</dbReference>
<sequence length="417" mass="43765">MIPGLEGVEFLPEPEDPRMLSTIDPGAPGYPAEAYGMPTEMDPQAWKEADAVKPRKLPLNLPWGLWMLVGLIIALMVSYSSIIGYLDEFIPESEWAYENSGIRALNADGYSGKGVRVCIVDTGIDTTHPDLVGVNIVGFKDFIHGTEGNPHDNDLTQSHGTMMAGILVANGSFVGAAPNVQLIVAAALGADGGSGSEVAVADAIEWCWTTMGADIISLSLGGKPDLVSTFGGRTEDAVSDALDNGIFVIAAAGNHGGAGQDYPDVTVPANVDGVIAVGAVHRNNSLWQFSSSGSPTNASGETRIWPNQKPEVVAPGVEIHSTFVSERTGATWSRSDGTSDSTVFVTGALALILERYNGNPGLSPTHQGDRTPIQLVKAALANSSEPGVFQEPGEHHLRYGYGSLNAESWSDAVGARL</sequence>
<evidence type="ECO:0000256" key="3">
    <source>
        <dbReference type="ARBA" id="ARBA00022801"/>
    </source>
</evidence>
<dbReference type="PRINTS" id="PR00723">
    <property type="entry name" value="SUBTILISIN"/>
</dbReference>
<gene>
    <name evidence="8" type="primary">isp</name>
</gene>
<dbReference type="AlphaFoldDB" id="A0A075G9X7"/>
<feature type="active site" description="Charge relay system" evidence="5">
    <location>
        <position position="159"/>
    </location>
</feature>
<feature type="active site" description="Charge relay system" evidence="5">
    <location>
        <position position="121"/>
    </location>
</feature>
<keyword evidence="6" id="KW-1133">Transmembrane helix</keyword>
<keyword evidence="6" id="KW-0812">Transmembrane</keyword>
<dbReference type="InterPro" id="IPR000209">
    <property type="entry name" value="Peptidase_S8/S53_dom"/>
</dbReference>
<dbReference type="GO" id="GO:0006508">
    <property type="term" value="P:proteolysis"/>
    <property type="evidence" value="ECO:0007669"/>
    <property type="project" value="UniProtKB-KW"/>
</dbReference>